<evidence type="ECO:0000313" key="2">
    <source>
        <dbReference type="EMBL" id="ART32224.1"/>
    </source>
</evidence>
<dbReference type="AlphaFoldDB" id="A0A1Y0B4B0"/>
<accession>A0A1Y0B4B0</accession>
<sequence length="103" mass="12096">MNGGRTKEKVWLTIQKWNLLFQRCLYQILTTLVVRCTFFSLLYMAFHFYSSNSLPKLTGWELDKKKNNYDWGSTSSKATTTSWLTILKRTGYAQLSKVQKARD</sequence>
<evidence type="ECO:0000256" key="1">
    <source>
        <dbReference type="SAM" id="Phobius"/>
    </source>
</evidence>
<reference evidence="2" key="1">
    <citation type="submission" date="2017-03" db="EMBL/GenBank/DDBJ databases">
        <title>The mitochondrial genome of the carnivorous plant Utricularia reniformis (Lentibulariaceae): structure, comparative analysis and evolutionary landmarks.</title>
        <authorList>
            <person name="Silva S.R."/>
            <person name="Alvarenga D.O."/>
            <person name="Michael T.P."/>
            <person name="Miranda V.F.O."/>
            <person name="Varani A.M."/>
        </authorList>
    </citation>
    <scope>NUCLEOTIDE SEQUENCE</scope>
</reference>
<keyword evidence="1" id="KW-0472">Membrane</keyword>
<feature type="transmembrane region" description="Helical" evidence="1">
    <location>
        <begin position="25"/>
        <end position="46"/>
    </location>
</feature>
<geneLocation type="mitochondrion" evidence="2"/>
<keyword evidence="1" id="KW-0812">Transmembrane</keyword>
<name>A0A1Y0B4B0_9LAMI</name>
<keyword evidence="1" id="KW-1133">Transmembrane helix</keyword>
<gene>
    <name evidence="2" type="ORF">AEK19_MT2068</name>
</gene>
<dbReference type="EMBL" id="KY774314">
    <property type="protein sequence ID" value="ART32224.1"/>
    <property type="molecule type" value="Genomic_DNA"/>
</dbReference>
<keyword evidence="2" id="KW-0496">Mitochondrion</keyword>
<protein>
    <submittedName>
        <fullName evidence="2">Uncharacterized protein</fullName>
    </submittedName>
</protein>
<proteinExistence type="predicted"/>
<organism evidence="2">
    <name type="scientific">Utricularia reniformis</name>
    <dbReference type="NCBI Taxonomy" id="192314"/>
    <lineage>
        <taxon>Eukaryota</taxon>
        <taxon>Viridiplantae</taxon>
        <taxon>Streptophyta</taxon>
        <taxon>Embryophyta</taxon>
        <taxon>Tracheophyta</taxon>
        <taxon>Spermatophyta</taxon>
        <taxon>Magnoliopsida</taxon>
        <taxon>eudicotyledons</taxon>
        <taxon>Gunneridae</taxon>
        <taxon>Pentapetalae</taxon>
        <taxon>asterids</taxon>
        <taxon>lamiids</taxon>
        <taxon>Lamiales</taxon>
        <taxon>Lentibulariaceae</taxon>
        <taxon>Utricularia</taxon>
    </lineage>
</organism>